<gene>
    <name evidence="1" type="ORF">CS063_03315</name>
</gene>
<protein>
    <submittedName>
        <fullName evidence="1">DNA-binding response regulator</fullName>
    </submittedName>
</protein>
<comment type="caution">
    <text evidence="1">The sequence shown here is derived from an EMBL/GenBank/DDBJ whole genome shotgun (WGS) entry which is preliminary data.</text>
</comment>
<evidence type="ECO:0000313" key="1">
    <source>
        <dbReference type="EMBL" id="PHV71607.1"/>
    </source>
</evidence>
<dbReference type="EMBL" id="PEDL01000002">
    <property type="protein sequence ID" value="PHV71607.1"/>
    <property type="molecule type" value="Genomic_DNA"/>
</dbReference>
<evidence type="ECO:0000313" key="2">
    <source>
        <dbReference type="Proteomes" id="UP000224460"/>
    </source>
</evidence>
<keyword evidence="2" id="KW-1185">Reference proteome</keyword>
<organism evidence="1 2">
    <name type="scientific">Sporanaerobium hydrogeniformans</name>
    <dbReference type="NCBI Taxonomy" id="3072179"/>
    <lineage>
        <taxon>Bacteria</taxon>
        <taxon>Bacillati</taxon>
        <taxon>Bacillota</taxon>
        <taxon>Clostridia</taxon>
        <taxon>Lachnospirales</taxon>
        <taxon>Lachnospiraceae</taxon>
        <taxon>Sporanaerobium</taxon>
    </lineage>
</organism>
<name>A0AC61DFB7_9FIRM</name>
<sequence>MYSLIIIDDELNIREGLTHLFPWDKVGFKIIGQFSNGLQALDFIKTHPTDVILTDIKMPVMTGIELSNHLVKDYPHIKFVFLTGYQDFSYLHTAIINHASDYLLKPIHYEKLYACFEQLKITLDQENHVTEAIQGQPYYDKIISTICSYIKENFRSATLEEAAILVNLSPNYLSKLFKDKAGTSFSDYLYEIRMKEAAKMLDNIQYKHYEIAYYVGYDNPKNFSRSFKQYYKMTPTEYREKKYPERFYS</sequence>
<proteinExistence type="predicted"/>
<keyword evidence="1" id="KW-0238">DNA-binding</keyword>
<dbReference type="Proteomes" id="UP000224460">
    <property type="component" value="Unassembled WGS sequence"/>
</dbReference>
<reference evidence="1" key="1">
    <citation type="submission" date="2017-10" db="EMBL/GenBank/DDBJ databases">
        <title>Genome sequence of cellulolytic Lachnospiraceae bacterium XHS1971 isolated from hotspring sediment.</title>
        <authorList>
            <person name="Vasudevan G."/>
            <person name="Joshi A.J."/>
            <person name="Hivarkar S."/>
            <person name="Lanjekar V.B."/>
            <person name="Dhakephalkar P.K."/>
            <person name="Dagar S."/>
        </authorList>
    </citation>
    <scope>NUCLEOTIDE SEQUENCE</scope>
    <source>
        <strain evidence="1">XHS1971</strain>
    </source>
</reference>
<accession>A0AC61DFB7</accession>